<sequence length="332" mass="36455">MIKSVALVVAAALVGSSEACGTDYVRELKDYVASDAHRELRGDVLSGTYCDLTEQSPINLPALDSVVGLNPVQDIPAIEIEYAETDAESKMILENLGGTIEVVPEHTDIFIKNNSIAQMIGRGSDSGDTYQVAQFHFHWDSNFTGYGSEHYRGNAAYPIEMHIVTFNTKYDNISNALAQDDGLLVIGIFGSTSETPNSEFDKIVTAIEDSDSFIEDDHVDLEEFSLEDMIAEIDLSKFDSYKGSLTTPNCNQVVSWVVMHDTLELSEEQIEVFQQAHKSETELIAPNYRELQDLNGRTIYRSQSAPSPAAATRFSPVAVVLGLFAAVLARPL</sequence>
<keyword evidence="7" id="KW-0732">Signal</keyword>
<keyword evidence="5" id="KW-0456">Lyase</keyword>
<evidence type="ECO:0000313" key="10">
    <source>
        <dbReference type="Proteomes" id="UP000241890"/>
    </source>
</evidence>
<dbReference type="AlphaFoldDB" id="A0A2R5G9Z5"/>
<reference evidence="9 10" key="1">
    <citation type="submission" date="2017-12" db="EMBL/GenBank/DDBJ databases">
        <title>Sequencing, de novo assembly and annotation of complete genome of a new Thraustochytrid species, strain FCC1311.</title>
        <authorList>
            <person name="Sedici K."/>
            <person name="Godart F."/>
            <person name="Aiese Cigliano R."/>
            <person name="Sanseverino W."/>
            <person name="Barakat M."/>
            <person name="Ortet P."/>
            <person name="Marechal E."/>
            <person name="Cagnac O."/>
            <person name="Amato A."/>
        </authorList>
    </citation>
    <scope>NUCLEOTIDE SEQUENCE [LARGE SCALE GENOMIC DNA]</scope>
</reference>
<evidence type="ECO:0000256" key="7">
    <source>
        <dbReference type="SAM" id="SignalP"/>
    </source>
</evidence>
<keyword evidence="4" id="KW-0862">Zinc</keyword>
<dbReference type="InterPro" id="IPR001148">
    <property type="entry name" value="CA_dom"/>
</dbReference>
<keyword evidence="3" id="KW-0479">Metal-binding</keyword>
<evidence type="ECO:0000256" key="3">
    <source>
        <dbReference type="ARBA" id="ARBA00022723"/>
    </source>
</evidence>
<evidence type="ECO:0000313" key="9">
    <source>
        <dbReference type="EMBL" id="GBG27837.1"/>
    </source>
</evidence>
<dbReference type="OrthoDB" id="429145at2759"/>
<evidence type="ECO:0000256" key="6">
    <source>
        <dbReference type="ARBA" id="ARBA00048348"/>
    </source>
</evidence>
<dbReference type="Proteomes" id="UP000241890">
    <property type="component" value="Unassembled WGS sequence"/>
</dbReference>
<dbReference type="PANTHER" id="PTHR18952">
    <property type="entry name" value="CARBONIC ANHYDRASE"/>
    <property type="match status" value="1"/>
</dbReference>
<evidence type="ECO:0000259" key="8">
    <source>
        <dbReference type="PROSITE" id="PS51144"/>
    </source>
</evidence>
<name>A0A2R5G9Z5_9STRA</name>
<evidence type="ECO:0000256" key="2">
    <source>
        <dbReference type="ARBA" id="ARBA00012925"/>
    </source>
</evidence>
<keyword evidence="10" id="KW-1185">Reference proteome</keyword>
<dbReference type="SUPFAM" id="SSF51069">
    <property type="entry name" value="Carbonic anhydrase"/>
    <property type="match status" value="1"/>
</dbReference>
<dbReference type="CDD" id="cd00326">
    <property type="entry name" value="alpha_CA"/>
    <property type="match status" value="1"/>
</dbReference>
<comment type="similarity">
    <text evidence="1">Belongs to the alpha-carbonic anhydrase family.</text>
</comment>
<comment type="caution">
    <text evidence="9">The sequence shown here is derived from an EMBL/GenBank/DDBJ whole genome shotgun (WGS) entry which is preliminary data.</text>
</comment>
<proteinExistence type="inferred from homology"/>
<evidence type="ECO:0000256" key="5">
    <source>
        <dbReference type="ARBA" id="ARBA00023239"/>
    </source>
</evidence>
<dbReference type="PROSITE" id="PS51144">
    <property type="entry name" value="ALPHA_CA_2"/>
    <property type="match status" value="1"/>
</dbReference>
<feature type="signal peptide" evidence="7">
    <location>
        <begin position="1"/>
        <end position="19"/>
    </location>
</feature>
<dbReference type="InterPro" id="IPR036398">
    <property type="entry name" value="CA_dom_sf"/>
</dbReference>
<dbReference type="SMART" id="SM01057">
    <property type="entry name" value="Carb_anhydrase"/>
    <property type="match status" value="1"/>
</dbReference>
<evidence type="ECO:0000256" key="4">
    <source>
        <dbReference type="ARBA" id="ARBA00022833"/>
    </source>
</evidence>
<protein>
    <recommendedName>
        <fullName evidence="2">carbonic anhydrase</fullName>
        <ecNumber evidence="2">4.2.1.1</ecNumber>
    </recommendedName>
</protein>
<dbReference type="Gene3D" id="3.10.200.10">
    <property type="entry name" value="Alpha carbonic anhydrase"/>
    <property type="match status" value="1"/>
</dbReference>
<organism evidence="9 10">
    <name type="scientific">Hondaea fermentalgiana</name>
    <dbReference type="NCBI Taxonomy" id="2315210"/>
    <lineage>
        <taxon>Eukaryota</taxon>
        <taxon>Sar</taxon>
        <taxon>Stramenopiles</taxon>
        <taxon>Bigyra</taxon>
        <taxon>Labyrinthulomycetes</taxon>
        <taxon>Thraustochytrida</taxon>
        <taxon>Thraustochytriidae</taxon>
        <taxon>Hondaea</taxon>
    </lineage>
</organism>
<dbReference type="PANTHER" id="PTHR18952:SF265">
    <property type="entry name" value="CARBONIC ANHYDRASE"/>
    <property type="match status" value="1"/>
</dbReference>
<dbReference type="InParanoid" id="A0A2R5G9Z5"/>
<dbReference type="EC" id="4.2.1.1" evidence="2"/>
<dbReference type="EMBL" id="BEYU01000036">
    <property type="protein sequence ID" value="GBG27837.1"/>
    <property type="molecule type" value="Genomic_DNA"/>
</dbReference>
<comment type="catalytic activity">
    <reaction evidence="6">
        <text>hydrogencarbonate + H(+) = CO2 + H2O</text>
        <dbReference type="Rhea" id="RHEA:10748"/>
        <dbReference type="ChEBI" id="CHEBI:15377"/>
        <dbReference type="ChEBI" id="CHEBI:15378"/>
        <dbReference type="ChEBI" id="CHEBI:16526"/>
        <dbReference type="ChEBI" id="CHEBI:17544"/>
        <dbReference type="EC" id="4.2.1.1"/>
    </reaction>
</comment>
<dbReference type="GO" id="GO:0004089">
    <property type="term" value="F:carbonate dehydratase activity"/>
    <property type="evidence" value="ECO:0007669"/>
    <property type="project" value="UniProtKB-EC"/>
</dbReference>
<evidence type="ECO:0000256" key="1">
    <source>
        <dbReference type="ARBA" id="ARBA00010718"/>
    </source>
</evidence>
<gene>
    <name evidence="9" type="ORF">FCC1311_040602</name>
</gene>
<feature type="domain" description="Alpha-carbonic anhydrase" evidence="8">
    <location>
        <begin position="29"/>
        <end position="303"/>
    </location>
</feature>
<accession>A0A2R5G9Z5</accession>
<dbReference type="InterPro" id="IPR023561">
    <property type="entry name" value="Carbonic_anhydrase_a-class"/>
</dbReference>
<dbReference type="Pfam" id="PF00194">
    <property type="entry name" value="Carb_anhydrase"/>
    <property type="match status" value="1"/>
</dbReference>
<feature type="chain" id="PRO_5015331271" description="carbonic anhydrase" evidence="7">
    <location>
        <begin position="20"/>
        <end position="332"/>
    </location>
</feature>
<dbReference type="GO" id="GO:0008270">
    <property type="term" value="F:zinc ion binding"/>
    <property type="evidence" value="ECO:0007669"/>
    <property type="project" value="InterPro"/>
</dbReference>